<sequence length="261" mass="28372">MGFWGTIVVACSPVPLAHRTELLGFGYQHRRVQDLGGGWQVLVTQGWQDPPDLALASEPLAAGTAAPVLAAYVCDGDCAALFTRLPEGRTDSWHLATHQVDCGNEHRPRPRARAAAEVVSELDIWARAAGVAPDAARLRAVVGYDKAASAHRSADELVYDLLPALGFTAPGEPHPVAFDIDAEPYARFVGNFGLAMIARGRAVSRQTRPDEVEQPWEAAAIRLELDLWAGLHRDDIDVATLQARAERLWADYRRSRPAESG</sequence>
<comment type="caution">
    <text evidence="1">The sequence shown here is derived from an EMBL/GenBank/DDBJ whole genome shotgun (WGS) entry which is preliminary data.</text>
</comment>
<accession>A0ABV6MHB8</accession>
<dbReference type="RefSeq" id="WP_377262562.1">
    <property type="nucleotide sequence ID" value="NZ_JBHLUH010000103.1"/>
</dbReference>
<organism evidence="1 2">
    <name type="scientific">Phytohabitans kaempferiae</name>
    <dbReference type="NCBI Taxonomy" id="1620943"/>
    <lineage>
        <taxon>Bacteria</taxon>
        <taxon>Bacillati</taxon>
        <taxon>Actinomycetota</taxon>
        <taxon>Actinomycetes</taxon>
        <taxon>Micromonosporales</taxon>
        <taxon>Micromonosporaceae</taxon>
    </lineage>
</organism>
<proteinExistence type="predicted"/>
<protein>
    <submittedName>
        <fullName evidence="1">Uncharacterized protein</fullName>
    </submittedName>
</protein>
<dbReference type="Proteomes" id="UP001589867">
    <property type="component" value="Unassembled WGS sequence"/>
</dbReference>
<gene>
    <name evidence="1" type="ORF">ACFFIA_41710</name>
</gene>
<keyword evidence="2" id="KW-1185">Reference proteome</keyword>
<reference evidence="1 2" key="1">
    <citation type="submission" date="2024-09" db="EMBL/GenBank/DDBJ databases">
        <authorList>
            <person name="Sun Q."/>
            <person name="Mori K."/>
        </authorList>
    </citation>
    <scope>NUCLEOTIDE SEQUENCE [LARGE SCALE GENOMIC DNA]</scope>
    <source>
        <strain evidence="1 2">TBRC 3947</strain>
    </source>
</reference>
<dbReference type="EMBL" id="JBHLUH010000103">
    <property type="protein sequence ID" value="MFC0534125.1"/>
    <property type="molecule type" value="Genomic_DNA"/>
</dbReference>
<evidence type="ECO:0000313" key="1">
    <source>
        <dbReference type="EMBL" id="MFC0534125.1"/>
    </source>
</evidence>
<evidence type="ECO:0000313" key="2">
    <source>
        <dbReference type="Proteomes" id="UP001589867"/>
    </source>
</evidence>
<name>A0ABV6MHB8_9ACTN</name>